<dbReference type="InterPro" id="IPR002347">
    <property type="entry name" value="SDR_fam"/>
</dbReference>
<dbReference type="PANTHER" id="PTHR43477:SF1">
    <property type="entry name" value="DIHYDROANTICAPSIN 7-DEHYDROGENASE"/>
    <property type="match status" value="1"/>
</dbReference>
<dbReference type="InterPro" id="IPR020904">
    <property type="entry name" value="Sc_DH/Rdtase_CS"/>
</dbReference>
<dbReference type="PROSITE" id="PS00061">
    <property type="entry name" value="ADH_SHORT"/>
    <property type="match status" value="1"/>
</dbReference>
<keyword evidence="2" id="KW-0560">Oxidoreductase</keyword>
<dbReference type="GeneID" id="97340978"/>
<evidence type="ECO:0000256" key="3">
    <source>
        <dbReference type="RuleBase" id="RU000363"/>
    </source>
</evidence>
<keyword evidence="5" id="KW-1185">Reference proteome</keyword>
<name>A0ABS4VGC8_9ACTN</name>
<dbReference type="PRINTS" id="PR00080">
    <property type="entry name" value="SDRFAMILY"/>
</dbReference>
<evidence type="ECO:0000256" key="1">
    <source>
        <dbReference type="ARBA" id="ARBA00006484"/>
    </source>
</evidence>
<evidence type="ECO:0000313" key="5">
    <source>
        <dbReference type="Proteomes" id="UP001519311"/>
    </source>
</evidence>
<sequence length="252" mass="25031">MTTDQNSRFRDRTIVVTGAGSGIGRATALRIAREGGTVVATDVDAGSLDRLASEAGGPPVRTVAGDITDAAVIAAVVAAAGGPVAGLANVAGIMDGFLPPAEVDDATWDRVMAVNLTAPMRLTRALLPGMIAAGEGAIVNVVSEAALRGSAAGAAYTASKHALVGYTKNVAFFHGAQGIRANAVAPGPVITNIEGAMASEFAAARVGPVMRATLPAPALPGRLAAAITWLLSEDSANVNGAVLPSDGGWSAV</sequence>
<organism evidence="4 5">
    <name type="scientific">Streptomyces clavifer</name>
    <dbReference type="NCBI Taxonomy" id="68188"/>
    <lineage>
        <taxon>Bacteria</taxon>
        <taxon>Bacillati</taxon>
        <taxon>Actinomycetota</taxon>
        <taxon>Actinomycetes</taxon>
        <taxon>Kitasatosporales</taxon>
        <taxon>Streptomycetaceae</taxon>
        <taxon>Streptomyces</taxon>
    </lineage>
</organism>
<evidence type="ECO:0000313" key="4">
    <source>
        <dbReference type="EMBL" id="MBP2362920.1"/>
    </source>
</evidence>
<dbReference type="InterPro" id="IPR036291">
    <property type="entry name" value="NAD(P)-bd_dom_sf"/>
</dbReference>
<dbReference type="RefSeq" id="WP_209471038.1">
    <property type="nucleotide sequence ID" value="NZ_BMWJ01000005.1"/>
</dbReference>
<dbReference type="Proteomes" id="UP001519311">
    <property type="component" value="Unassembled WGS sequence"/>
</dbReference>
<dbReference type="PANTHER" id="PTHR43477">
    <property type="entry name" value="DIHYDROANTICAPSIN 7-DEHYDROGENASE"/>
    <property type="match status" value="1"/>
</dbReference>
<dbReference type="CDD" id="cd05233">
    <property type="entry name" value="SDR_c"/>
    <property type="match status" value="1"/>
</dbReference>
<dbReference type="SUPFAM" id="SSF51735">
    <property type="entry name" value="NAD(P)-binding Rossmann-fold domains"/>
    <property type="match status" value="1"/>
</dbReference>
<reference evidence="4 5" key="1">
    <citation type="submission" date="2021-03" db="EMBL/GenBank/DDBJ databases">
        <title>Sequencing the genomes of 1000 actinobacteria strains.</title>
        <authorList>
            <person name="Klenk H.-P."/>
        </authorList>
    </citation>
    <scope>NUCLEOTIDE SEQUENCE [LARGE SCALE GENOMIC DNA]</scope>
    <source>
        <strain evidence="4 5">DSM 40843</strain>
    </source>
</reference>
<dbReference type="Pfam" id="PF00106">
    <property type="entry name" value="adh_short"/>
    <property type="match status" value="1"/>
</dbReference>
<proteinExistence type="inferred from homology"/>
<comment type="similarity">
    <text evidence="1 3">Belongs to the short-chain dehydrogenases/reductases (SDR) family.</text>
</comment>
<dbReference type="PRINTS" id="PR00081">
    <property type="entry name" value="GDHRDH"/>
</dbReference>
<dbReference type="Gene3D" id="3.40.50.720">
    <property type="entry name" value="NAD(P)-binding Rossmann-like Domain"/>
    <property type="match status" value="1"/>
</dbReference>
<gene>
    <name evidence="4" type="ORF">JOF59_005320</name>
</gene>
<comment type="caution">
    <text evidence="4">The sequence shown here is derived from an EMBL/GenBank/DDBJ whole genome shotgun (WGS) entry which is preliminary data.</text>
</comment>
<protein>
    <submittedName>
        <fullName evidence="4">NAD(P)-dependent dehydrogenase (Short-subunit alcohol dehydrogenase family)</fullName>
    </submittedName>
</protein>
<evidence type="ECO:0000256" key="2">
    <source>
        <dbReference type="ARBA" id="ARBA00023002"/>
    </source>
</evidence>
<dbReference type="InterPro" id="IPR051122">
    <property type="entry name" value="SDR_DHRS6-like"/>
</dbReference>
<dbReference type="EMBL" id="JAGINS010000001">
    <property type="protein sequence ID" value="MBP2362920.1"/>
    <property type="molecule type" value="Genomic_DNA"/>
</dbReference>
<accession>A0ABS4VGC8</accession>